<reference evidence="2 3" key="1">
    <citation type="submission" date="2024-11" db="EMBL/GenBank/DDBJ databases">
        <title>A near-complete genome assembly of Cinchona calisaya.</title>
        <authorList>
            <person name="Lian D.C."/>
            <person name="Zhao X.W."/>
            <person name="Wei L."/>
        </authorList>
    </citation>
    <scope>NUCLEOTIDE SEQUENCE [LARGE SCALE GENOMIC DNA]</scope>
    <source>
        <tissue evidence="2">Nenye</tissue>
    </source>
</reference>
<protein>
    <submittedName>
        <fullName evidence="2">Uncharacterized protein</fullName>
    </submittedName>
</protein>
<feature type="compositionally biased region" description="Polar residues" evidence="1">
    <location>
        <begin position="38"/>
        <end position="54"/>
    </location>
</feature>
<accession>A0ABD2Z9J1</accession>
<sequence>MEAIMFQYTSQDHQPISPYKSHIKKSTPKRPSNLPPFISSQTSQNFASTTSTTGLLQAPPSQAYQCLSHSYPTFSFQHQQPPPPILHLPISATTAKRKTTSSLTPKKSKTTPKNEENLKPLGPAEPKDLPKNVPKILTLLSGNNSNINNVVSTNDVSCFDAIKDHQVDEFSGSVAFSGISPPPSSLPLPTFSLRPKLSCNAEAAGIDAGATDNLRRLLRLP</sequence>
<name>A0ABD2Z9J1_9GENT</name>
<feature type="compositionally biased region" description="Low complexity" evidence="1">
    <location>
        <begin position="94"/>
        <end position="105"/>
    </location>
</feature>
<dbReference type="Proteomes" id="UP001630127">
    <property type="component" value="Unassembled WGS sequence"/>
</dbReference>
<organism evidence="2 3">
    <name type="scientific">Cinchona calisaya</name>
    <dbReference type="NCBI Taxonomy" id="153742"/>
    <lineage>
        <taxon>Eukaryota</taxon>
        <taxon>Viridiplantae</taxon>
        <taxon>Streptophyta</taxon>
        <taxon>Embryophyta</taxon>
        <taxon>Tracheophyta</taxon>
        <taxon>Spermatophyta</taxon>
        <taxon>Magnoliopsida</taxon>
        <taxon>eudicotyledons</taxon>
        <taxon>Gunneridae</taxon>
        <taxon>Pentapetalae</taxon>
        <taxon>asterids</taxon>
        <taxon>lamiids</taxon>
        <taxon>Gentianales</taxon>
        <taxon>Rubiaceae</taxon>
        <taxon>Cinchonoideae</taxon>
        <taxon>Cinchoneae</taxon>
        <taxon>Cinchona</taxon>
    </lineage>
</organism>
<gene>
    <name evidence="2" type="ORF">ACH5RR_027504</name>
</gene>
<dbReference type="EMBL" id="JBJUIK010000011">
    <property type="protein sequence ID" value="KAL3514787.1"/>
    <property type="molecule type" value="Genomic_DNA"/>
</dbReference>
<dbReference type="PANTHER" id="PTHR33670:SF14">
    <property type="entry name" value="T20H2.15 PROTEIN"/>
    <property type="match status" value="1"/>
</dbReference>
<evidence type="ECO:0000313" key="3">
    <source>
        <dbReference type="Proteomes" id="UP001630127"/>
    </source>
</evidence>
<dbReference type="AlphaFoldDB" id="A0ABD2Z9J1"/>
<feature type="region of interest" description="Disordered" evidence="1">
    <location>
        <begin position="1"/>
        <end position="54"/>
    </location>
</feature>
<comment type="caution">
    <text evidence="2">The sequence shown here is derived from an EMBL/GenBank/DDBJ whole genome shotgun (WGS) entry which is preliminary data.</text>
</comment>
<dbReference type="PANTHER" id="PTHR33670">
    <property type="entry name" value="SPLICING FACTOR, PROLINE- AND GLUTAMINE-RICH-LIKE"/>
    <property type="match status" value="1"/>
</dbReference>
<evidence type="ECO:0000256" key="1">
    <source>
        <dbReference type="SAM" id="MobiDB-lite"/>
    </source>
</evidence>
<proteinExistence type="predicted"/>
<evidence type="ECO:0000313" key="2">
    <source>
        <dbReference type="EMBL" id="KAL3514787.1"/>
    </source>
</evidence>
<feature type="region of interest" description="Disordered" evidence="1">
    <location>
        <begin position="94"/>
        <end position="130"/>
    </location>
</feature>
<keyword evidence="3" id="KW-1185">Reference proteome</keyword>